<keyword evidence="3" id="KW-1185">Reference proteome</keyword>
<protein>
    <submittedName>
        <fullName evidence="2">Uncharacterized protein</fullName>
    </submittedName>
</protein>
<feature type="region of interest" description="Disordered" evidence="1">
    <location>
        <begin position="1"/>
        <end position="83"/>
    </location>
</feature>
<name>A0ABQ3Z7J4_9ACTN</name>
<evidence type="ECO:0000313" key="3">
    <source>
        <dbReference type="Proteomes" id="UP000637628"/>
    </source>
</evidence>
<reference evidence="2 3" key="1">
    <citation type="submission" date="2021-01" db="EMBL/GenBank/DDBJ databases">
        <title>Whole genome shotgun sequence of Actinoplanes durhamensis NBRC 14914.</title>
        <authorList>
            <person name="Komaki H."/>
            <person name="Tamura T."/>
        </authorList>
    </citation>
    <scope>NUCLEOTIDE SEQUENCE [LARGE SCALE GENOMIC DNA]</scope>
    <source>
        <strain evidence="2 3">NBRC 14914</strain>
    </source>
</reference>
<accession>A0ABQ3Z7J4</accession>
<dbReference type="EMBL" id="BOML01000058">
    <property type="protein sequence ID" value="GIE05808.1"/>
    <property type="molecule type" value="Genomic_DNA"/>
</dbReference>
<organism evidence="2 3">
    <name type="scientific">Paractinoplanes durhamensis</name>
    <dbReference type="NCBI Taxonomy" id="113563"/>
    <lineage>
        <taxon>Bacteria</taxon>
        <taxon>Bacillati</taxon>
        <taxon>Actinomycetota</taxon>
        <taxon>Actinomycetes</taxon>
        <taxon>Micromonosporales</taxon>
        <taxon>Micromonosporaceae</taxon>
        <taxon>Paractinoplanes</taxon>
    </lineage>
</organism>
<feature type="compositionally biased region" description="Basic and acidic residues" evidence="1">
    <location>
        <begin position="63"/>
        <end position="80"/>
    </location>
</feature>
<dbReference type="Proteomes" id="UP000637628">
    <property type="component" value="Unassembled WGS sequence"/>
</dbReference>
<gene>
    <name evidence="2" type="ORF">Adu01nite_71580</name>
</gene>
<sequence length="106" mass="11882">MALGPTGHHRHRRDGSEQLPNGRNLGGRSGNDDRPHRGSGGDPPDRVHQQRLAGQQTQRLRPTRAEPKPRTRSRNKDRDVTPSIKLRGHVAVLCRDSVVEALIRPR</sequence>
<comment type="caution">
    <text evidence="2">The sequence shown here is derived from an EMBL/GenBank/DDBJ whole genome shotgun (WGS) entry which is preliminary data.</text>
</comment>
<proteinExistence type="predicted"/>
<evidence type="ECO:0000256" key="1">
    <source>
        <dbReference type="SAM" id="MobiDB-lite"/>
    </source>
</evidence>
<evidence type="ECO:0000313" key="2">
    <source>
        <dbReference type="EMBL" id="GIE05808.1"/>
    </source>
</evidence>